<evidence type="ECO:0000313" key="2">
    <source>
        <dbReference type="EMBL" id="ESU38074.1"/>
    </source>
</evidence>
<dbReference type="EMBL" id="AHGT01000017">
    <property type="protein sequence ID" value="ESU38074.1"/>
    <property type="molecule type" value="Genomic_DNA"/>
</dbReference>
<dbReference type="VEuPathDB" id="GiardiaDB:DHA2_14583"/>
<dbReference type="VEuPathDB" id="GiardiaDB:GL50581_3580"/>
<reference evidence="2 3" key="2">
    <citation type="journal article" date="2013" name="Genome Biol. Evol.">
        <title>Genome sequencing of Giardia lamblia genotypes A2 and B isolates (DH and GS) and comparative analysis with the genomes of genotypes A1 and E (WB and Pig).</title>
        <authorList>
            <person name="Adam R.D."/>
            <person name="Dahlstrom E.W."/>
            <person name="Martens C.A."/>
            <person name="Bruno D.P."/>
            <person name="Barbian K.D."/>
            <person name="Ricklefs S.M."/>
            <person name="Hernandez M.M."/>
            <person name="Narla N.P."/>
            <person name="Patel R.B."/>
            <person name="Porcella S.F."/>
            <person name="Nash T.E."/>
        </authorList>
    </citation>
    <scope>NUCLEOTIDE SEQUENCE [LARGE SCALE GENOMIC DNA]</scope>
    <source>
        <strain evidence="2 3">DH</strain>
    </source>
</reference>
<protein>
    <submittedName>
        <fullName evidence="2">Uncharacterized protein</fullName>
    </submittedName>
</protein>
<dbReference type="AlphaFoldDB" id="V6THB8"/>
<evidence type="ECO:0000313" key="3">
    <source>
        <dbReference type="Proteomes" id="UP000018320"/>
    </source>
</evidence>
<gene>
    <name evidence="2" type="ORF">DHA2_14583</name>
</gene>
<proteinExistence type="predicted"/>
<evidence type="ECO:0000256" key="1">
    <source>
        <dbReference type="SAM" id="SignalP"/>
    </source>
</evidence>
<reference evidence="3" key="1">
    <citation type="submission" date="2012-02" db="EMBL/GenBank/DDBJ databases">
        <title>Genome sequencing of Giardia lamblia Genotypes A2 and B isolates (DH and GS) and comparative analysis with the genomes of Genotypes A1 and E (WB and Pig).</title>
        <authorList>
            <person name="Adam R."/>
            <person name="Dahlstrom E."/>
            <person name="Martens C."/>
            <person name="Bruno D."/>
            <person name="Barbian K."/>
            <person name="Porcella S.F."/>
            <person name="Nash T."/>
        </authorList>
    </citation>
    <scope>NUCLEOTIDE SEQUENCE</scope>
    <source>
        <strain evidence="3">DH</strain>
    </source>
</reference>
<keyword evidence="1" id="KW-0732">Signal</keyword>
<organism evidence="2 3">
    <name type="scientific">Giardia intestinalis</name>
    <name type="common">Giardia lamblia</name>
    <dbReference type="NCBI Taxonomy" id="5741"/>
    <lineage>
        <taxon>Eukaryota</taxon>
        <taxon>Metamonada</taxon>
        <taxon>Diplomonadida</taxon>
        <taxon>Hexamitidae</taxon>
        <taxon>Giardiinae</taxon>
        <taxon>Giardia</taxon>
    </lineage>
</organism>
<dbReference type="VEuPathDB" id="GiardiaDB:QR46_0033"/>
<sequence>VCHLIGLLLPPLLTAWMTSFYKIQSCMAETYNLQPGPPRVLIGNWVEEKAFWDAKKAYQQRLANGEEILEPACQTLELQAGSLFLDQEFCTTNNDYGDFTQSNKPVYGKPQVAPTSVAAAQLAAAKKEETCALLDQTKAHDIFGTSGKPLASNDDMLSVTRSTYYKDELDPRPRLPLFEEHIKLYNTSRRKCDGSGAVCQ</sequence>
<accession>V6THB8</accession>
<feature type="signal peptide" evidence="1">
    <location>
        <begin position="1"/>
        <end position="28"/>
    </location>
</feature>
<feature type="non-terminal residue" evidence="2">
    <location>
        <position position="1"/>
    </location>
</feature>
<dbReference type="VEuPathDB" id="GiardiaDB:GL50803_0014583"/>
<feature type="chain" id="PRO_5004751653" evidence="1">
    <location>
        <begin position="29"/>
        <end position="200"/>
    </location>
</feature>
<comment type="caution">
    <text evidence="2">The sequence shown here is derived from an EMBL/GenBank/DDBJ whole genome shotgun (WGS) entry which is preliminary data.</text>
</comment>
<dbReference type="Proteomes" id="UP000018320">
    <property type="component" value="Unassembled WGS sequence"/>
</dbReference>
<name>V6THB8_GIAIN</name>